<dbReference type="AlphaFoldDB" id="A0A4Y2R9X3"/>
<dbReference type="Pfam" id="PF23055">
    <property type="entry name" value="DUF7041"/>
    <property type="match status" value="1"/>
</dbReference>
<dbReference type="PROSITE" id="PS50878">
    <property type="entry name" value="RT_POL"/>
    <property type="match status" value="1"/>
</dbReference>
<dbReference type="InterPro" id="IPR043128">
    <property type="entry name" value="Rev_trsase/Diguanyl_cyclase"/>
</dbReference>
<evidence type="ECO:0000313" key="2">
    <source>
        <dbReference type="EMBL" id="GBN72503.1"/>
    </source>
</evidence>
<dbReference type="Proteomes" id="UP000499080">
    <property type="component" value="Unassembled WGS sequence"/>
</dbReference>
<proteinExistence type="predicted"/>
<dbReference type="InterPro" id="IPR000477">
    <property type="entry name" value="RT_dom"/>
</dbReference>
<dbReference type="PANTHER" id="PTHR33064">
    <property type="entry name" value="POL PROTEIN"/>
    <property type="match status" value="1"/>
</dbReference>
<dbReference type="PANTHER" id="PTHR33064:SF37">
    <property type="entry name" value="RIBONUCLEASE H"/>
    <property type="match status" value="1"/>
</dbReference>
<comment type="caution">
    <text evidence="2">The sequence shown here is derived from an EMBL/GenBank/DDBJ whole genome shotgun (WGS) entry which is preliminary data.</text>
</comment>
<dbReference type="InterPro" id="IPR051320">
    <property type="entry name" value="Viral_Replic_Matur_Polypro"/>
</dbReference>
<evidence type="ECO:0000313" key="3">
    <source>
        <dbReference type="EMBL" id="GBN72509.1"/>
    </source>
</evidence>
<dbReference type="EMBL" id="BGPR01016302">
    <property type="protein sequence ID" value="GBN72509.1"/>
    <property type="molecule type" value="Genomic_DNA"/>
</dbReference>
<protein>
    <submittedName>
        <fullName evidence="2">Transposon Ty3-G Gag-Pol polyprotein</fullName>
    </submittedName>
</protein>
<dbReference type="InterPro" id="IPR043502">
    <property type="entry name" value="DNA/RNA_pol_sf"/>
</dbReference>
<sequence>MTKFNYVVSHLPPEVASLVRDILMNPDARDPYTHLRTELINRSGESSQQKIRQLLSGKKLDEATRGLPGVYAFVEDILIASKNPEQHYQHLKTLFSRLDEYGLCINVSKCIFGAWTIDFLGFNLSENGIKPLPDKVKRVLDFPKPDTLTQLRRFLGMFNFYRCFIPKAAHILAPIVQFLEGHTNKKTFRSSVRKSSEQLKWNENGEQAFISAENAIAEAALLRHPIPGAQLKLWVNASDVTIEGTFGSILVPRLGWERFAFRPRDVNGFFSTERRGLILVPRSFRTSRFTLGSDVFLLRAQQIKRSACDIFVYGFRFSSSFESPKEQWRSVHLLPNSKLCWIILKNIHKF</sequence>
<dbReference type="Gene3D" id="3.30.70.270">
    <property type="match status" value="2"/>
</dbReference>
<reference evidence="2 4" key="1">
    <citation type="journal article" date="2019" name="Sci. Rep.">
        <title>Orb-weaving spider Araneus ventricosus genome elucidates the spidroin gene catalogue.</title>
        <authorList>
            <person name="Kono N."/>
            <person name="Nakamura H."/>
            <person name="Ohtoshi R."/>
            <person name="Moran D.A.P."/>
            <person name="Shinohara A."/>
            <person name="Yoshida Y."/>
            <person name="Fujiwara M."/>
            <person name="Mori M."/>
            <person name="Tomita M."/>
            <person name="Arakawa K."/>
        </authorList>
    </citation>
    <scope>NUCLEOTIDE SEQUENCE [LARGE SCALE GENOMIC DNA]</scope>
</reference>
<dbReference type="OrthoDB" id="6425673at2759"/>
<dbReference type="EMBL" id="BGPR01016301">
    <property type="protein sequence ID" value="GBN72503.1"/>
    <property type="molecule type" value="Genomic_DNA"/>
</dbReference>
<feature type="domain" description="Reverse transcriptase" evidence="1">
    <location>
        <begin position="1"/>
        <end position="124"/>
    </location>
</feature>
<dbReference type="GO" id="GO:0071897">
    <property type="term" value="P:DNA biosynthetic process"/>
    <property type="evidence" value="ECO:0007669"/>
    <property type="project" value="UniProtKB-ARBA"/>
</dbReference>
<evidence type="ECO:0000259" key="1">
    <source>
        <dbReference type="PROSITE" id="PS50878"/>
    </source>
</evidence>
<name>A0A4Y2R9X3_ARAVE</name>
<dbReference type="SUPFAM" id="SSF56672">
    <property type="entry name" value="DNA/RNA polymerases"/>
    <property type="match status" value="1"/>
</dbReference>
<dbReference type="Pfam" id="PF00078">
    <property type="entry name" value="RVT_1"/>
    <property type="match status" value="1"/>
</dbReference>
<keyword evidence="4" id="KW-1185">Reference proteome</keyword>
<accession>A0A4Y2R9X3</accession>
<gene>
    <name evidence="2" type="primary">TY3B-G_367</name>
    <name evidence="3" type="synonym">TY3B-G_353</name>
    <name evidence="2" type="ORF">AVEN_180764_1</name>
    <name evidence="3" type="ORF">AVEN_229869_1</name>
</gene>
<dbReference type="InterPro" id="IPR055469">
    <property type="entry name" value="DUF7041"/>
</dbReference>
<evidence type="ECO:0000313" key="4">
    <source>
        <dbReference type="Proteomes" id="UP000499080"/>
    </source>
</evidence>
<organism evidence="2 4">
    <name type="scientific">Araneus ventricosus</name>
    <name type="common">Orbweaver spider</name>
    <name type="synonym">Epeira ventricosa</name>
    <dbReference type="NCBI Taxonomy" id="182803"/>
    <lineage>
        <taxon>Eukaryota</taxon>
        <taxon>Metazoa</taxon>
        <taxon>Ecdysozoa</taxon>
        <taxon>Arthropoda</taxon>
        <taxon>Chelicerata</taxon>
        <taxon>Arachnida</taxon>
        <taxon>Araneae</taxon>
        <taxon>Araneomorphae</taxon>
        <taxon>Entelegynae</taxon>
        <taxon>Araneoidea</taxon>
        <taxon>Araneidae</taxon>
        <taxon>Araneus</taxon>
    </lineage>
</organism>